<dbReference type="InParanoid" id="Q383Z1"/>
<organism evidence="1 2">
    <name type="scientific">Trypanosoma brucei brucei (strain 927/4 GUTat10.1)</name>
    <dbReference type="NCBI Taxonomy" id="185431"/>
    <lineage>
        <taxon>Eukaryota</taxon>
        <taxon>Discoba</taxon>
        <taxon>Euglenozoa</taxon>
        <taxon>Kinetoplastea</taxon>
        <taxon>Metakinetoplastina</taxon>
        <taxon>Trypanosomatida</taxon>
        <taxon>Trypanosomatidae</taxon>
        <taxon>Trypanosoma</taxon>
    </lineage>
</organism>
<dbReference type="GO" id="GO:0097014">
    <property type="term" value="C:ciliary plasm"/>
    <property type="evidence" value="ECO:0000314"/>
    <property type="project" value="GeneDB"/>
</dbReference>
<dbReference type="PaxDb" id="5691-EAN79890"/>
<dbReference type="AlphaFoldDB" id="Q383Z1"/>
<reference evidence="1 2" key="1">
    <citation type="journal article" date="2005" name="Science">
        <title>Comparative genomics of trypanosomatid parasitic protozoa.</title>
        <authorList>
            <person name="El-Sayed N.M."/>
            <person name="Myler P.J."/>
            <person name="Blandin G."/>
            <person name="Berriman M."/>
            <person name="Crabtree J."/>
            <person name="Aggarwal G."/>
            <person name="Caler E."/>
            <person name="Renauld H."/>
            <person name="Worthey E.A."/>
            <person name="Hertz-Fowler C."/>
            <person name="Ghedin E."/>
            <person name="Peacock C."/>
            <person name="Bartholomeu D.C."/>
            <person name="Haas B.J."/>
            <person name="Tran A.N."/>
            <person name="Wortman J.R."/>
            <person name="Alsmark U.C."/>
            <person name="Angiuoli S."/>
            <person name="Anupama A."/>
            <person name="Badger J."/>
            <person name="Bringaud F."/>
            <person name="Cadag E."/>
            <person name="Carlton J.M."/>
            <person name="Cerqueira G.C."/>
            <person name="Creasy T."/>
            <person name="Delcher A.L."/>
            <person name="Djikeng A."/>
            <person name="Embley T.M."/>
            <person name="Hauser C."/>
            <person name="Ivens A.C."/>
            <person name="Kummerfeld S.K."/>
            <person name="Pereira-Leal J.B."/>
            <person name="Nilsson D."/>
            <person name="Peterson J."/>
            <person name="Salzberg S.L."/>
            <person name="Shallom J."/>
            <person name="Silva J.C."/>
            <person name="Sundaram J."/>
            <person name="Westenberger S."/>
            <person name="White O."/>
            <person name="Melville S.E."/>
            <person name="Donelson J.E."/>
            <person name="Andersson B."/>
            <person name="Stuart K.D."/>
            <person name="Hall N."/>
        </authorList>
    </citation>
    <scope>NUCLEOTIDE SEQUENCE [LARGE SCALE GENOMIC DNA]</scope>
    <source>
        <strain evidence="1 2">927/4 GUTat10.1</strain>
    </source>
</reference>
<name>Q383Z1_TRYB2</name>
<dbReference type="Proteomes" id="UP000008524">
    <property type="component" value="Chromosome 11"/>
</dbReference>
<dbReference type="EMBL" id="CH464491">
    <property type="protein sequence ID" value="EAN79890.1"/>
    <property type="molecule type" value="Genomic_DNA"/>
</dbReference>
<dbReference type="VEuPathDB" id="TriTrypDB:Tb927.11.9380"/>
<dbReference type="GO" id="GO:0005737">
    <property type="term" value="C:cytoplasm"/>
    <property type="evidence" value="ECO:0000314"/>
    <property type="project" value="GeneDB"/>
</dbReference>
<gene>
    <name evidence="1" type="ORF">Tb11.01.1150</name>
</gene>
<evidence type="ECO:0000313" key="2">
    <source>
        <dbReference type="Proteomes" id="UP000008524"/>
    </source>
</evidence>
<keyword evidence="2" id="KW-1185">Reference proteome</keyword>
<dbReference type="RefSeq" id="XP_829002.1">
    <property type="nucleotide sequence ID" value="XM_823909.1"/>
</dbReference>
<reference evidence="1 2" key="2">
    <citation type="journal article" date="2005" name="Science">
        <title>The genome of the African trypanosome Trypanosoma brucei.</title>
        <authorList>
            <person name="Berriman M."/>
            <person name="Ghedin E."/>
            <person name="Hertz-Fowler C."/>
            <person name="Blandin G."/>
            <person name="Renauld H."/>
            <person name="Bartholomeu D.C."/>
            <person name="Lennard N.J."/>
            <person name="Caler E."/>
            <person name="Hamlin N.E."/>
            <person name="Haas B."/>
            <person name="Bohme U."/>
            <person name="Hannick L."/>
            <person name="Aslett M.A."/>
            <person name="Shallom J."/>
            <person name="Marcello L."/>
            <person name="Hou L."/>
            <person name="Wickstead B."/>
            <person name="Alsmark U.C."/>
            <person name="Arrowsmith C."/>
            <person name="Atkin R.J."/>
            <person name="Barron A.J."/>
            <person name="Bringaud F."/>
            <person name="Brooks K."/>
            <person name="Carrington M."/>
            <person name="Cherevach I."/>
            <person name="Chillingworth T.J."/>
            <person name="Churcher C."/>
            <person name="Clark L.N."/>
            <person name="Corton C.H."/>
            <person name="Cronin A."/>
            <person name="Davies R.M."/>
            <person name="Doggett J."/>
            <person name="Djikeng A."/>
            <person name="Feldblyum T."/>
            <person name="Field M.C."/>
            <person name="Fraser A."/>
            <person name="Goodhead I."/>
            <person name="Hance Z."/>
            <person name="Harper D."/>
            <person name="Harris B.R."/>
            <person name="Hauser H."/>
            <person name="Hostetler J."/>
            <person name="Ivens A."/>
            <person name="Jagels K."/>
            <person name="Johnson D."/>
            <person name="Johnson J."/>
            <person name="Jones K."/>
            <person name="Kerhornou A.X."/>
            <person name="Koo H."/>
            <person name="Larke N."/>
            <person name="Landfear S."/>
            <person name="Larkin C."/>
            <person name="Leech V."/>
            <person name="Line A."/>
            <person name="Lord A."/>
            <person name="Macleod A."/>
            <person name="Mooney P.J."/>
            <person name="Moule S."/>
            <person name="Martin D.M."/>
            <person name="Morgan G.W."/>
            <person name="Mungall K."/>
            <person name="Norbertczak H."/>
            <person name="Ormond D."/>
            <person name="Pai G."/>
            <person name="Peacock C.S."/>
            <person name="Peterson J."/>
            <person name="Quail M.A."/>
            <person name="Rabbinowitsch E."/>
            <person name="Rajandream M.A."/>
            <person name="Reitter C."/>
            <person name="Salzberg S.L."/>
            <person name="Sanders M."/>
            <person name="Schobel S."/>
            <person name="Sharp S."/>
            <person name="Simmonds M."/>
            <person name="Simpson A.J."/>
            <person name="Tallon L."/>
            <person name="Turner C.M."/>
            <person name="Tait A."/>
            <person name="Tivey A.R."/>
            <person name="Van Aken S."/>
            <person name="Walker D."/>
            <person name="Wanless D."/>
            <person name="Wang S."/>
            <person name="White B."/>
            <person name="White O."/>
            <person name="Whitehead S."/>
            <person name="Woodward J."/>
            <person name="Wortman J."/>
            <person name="Adams M.D."/>
            <person name="Embley T.M."/>
            <person name="Gull K."/>
            <person name="Ullu E."/>
            <person name="Barry J.D."/>
            <person name="Fairlamb A.H."/>
            <person name="Opperdoes F."/>
            <person name="Barrell B.G."/>
            <person name="Donelson J.E."/>
            <person name="Hall N."/>
            <person name="Fraser C.M."/>
            <person name="Melville S.E."/>
            <person name="El-Sayed N.M."/>
        </authorList>
    </citation>
    <scope>NUCLEOTIDE SEQUENCE [LARGE SCALE GENOMIC DNA]</scope>
    <source>
        <strain evidence="1 2">927/4 GUTat10.1</strain>
    </source>
</reference>
<proteinExistence type="predicted"/>
<dbReference type="GO" id="GO:0031981">
    <property type="term" value="C:nuclear lumen"/>
    <property type="evidence" value="ECO:0000314"/>
    <property type="project" value="GeneDB"/>
</dbReference>
<protein>
    <submittedName>
        <fullName evidence="1">Uncharacterized protein</fullName>
    </submittedName>
</protein>
<evidence type="ECO:0000313" key="1">
    <source>
        <dbReference type="EMBL" id="EAN79890.1"/>
    </source>
</evidence>
<dbReference type="KEGG" id="tbr:Tb11.01.1150"/>
<accession>Q383Z1</accession>
<dbReference type="GeneID" id="3664150"/>
<sequence length="170" mass="19452">MLLVGFKPCEIVFLVDTLLGSGVSRLPQLFSFFFGGGVHSCARQRKSRKGFAPPNWHPLPRPRRLTAFPYHSQVVAHKRVVRRLLTINNLVFNCCGNLFLPICTLHPKFPFTNDLSQYVVTCEFPPLQLHFSTQAPKNCFRKQLDLVLCSINVAVDVFHPALLRTFRWIC</sequence>